<evidence type="ECO:0000256" key="3">
    <source>
        <dbReference type="ARBA" id="ARBA00004729"/>
    </source>
</evidence>
<dbReference type="PATRIC" id="fig|1429043.3.peg.72"/>
<dbReference type="GO" id="GO:0016853">
    <property type="term" value="F:isomerase activity"/>
    <property type="evidence" value="ECO:0007669"/>
    <property type="project" value="UniProtKB-KW"/>
</dbReference>
<evidence type="ECO:0000256" key="6">
    <source>
        <dbReference type="ARBA" id="ARBA00022430"/>
    </source>
</evidence>
<dbReference type="EMBL" id="AZAC01000001">
    <property type="protein sequence ID" value="KIX15811.1"/>
    <property type="molecule type" value="Genomic_DNA"/>
</dbReference>
<evidence type="ECO:0000256" key="7">
    <source>
        <dbReference type="ARBA" id="ARBA00022605"/>
    </source>
</evidence>
<evidence type="ECO:0000259" key="11">
    <source>
        <dbReference type="Pfam" id="PF00694"/>
    </source>
</evidence>
<keyword evidence="9 10" id="KW-0100">Branched-chain amino acid biosynthesis</keyword>
<evidence type="ECO:0000256" key="4">
    <source>
        <dbReference type="ARBA" id="ARBA00009845"/>
    </source>
</evidence>
<comment type="caution">
    <text evidence="12">The sequence shown here is derived from an EMBL/GenBank/DDBJ whole genome shotgun (WGS) entry which is preliminary data.</text>
</comment>
<dbReference type="PANTHER" id="PTHR43345">
    <property type="entry name" value="3-ISOPROPYLMALATE DEHYDRATASE SMALL SUBUNIT 2-RELATED-RELATED"/>
    <property type="match status" value="1"/>
</dbReference>
<dbReference type="InterPro" id="IPR004431">
    <property type="entry name" value="3-IsopropMal_deHydase_ssu"/>
</dbReference>
<dbReference type="InterPro" id="IPR015928">
    <property type="entry name" value="Aconitase/3IPM_dehydase_swvl"/>
</dbReference>
<keyword evidence="13" id="KW-1185">Reference proteome</keyword>
<keyword evidence="12" id="KW-0413">Isomerase</keyword>
<dbReference type="FunCoup" id="A0A0D2JJG5">
    <property type="interactions" value="559"/>
</dbReference>
<dbReference type="GO" id="GO:0003861">
    <property type="term" value="F:3-isopropylmalate dehydratase activity"/>
    <property type="evidence" value="ECO:0007669"/>
    <property type="project" value="UniProtKB-UniRule"/>
</dbReference>
<evidence type="ECO:0000256" key="2">
    <source>
        <dbReference type="ARBA" id="ARBA00002695"/>
    </source>
</evidence>
<comment type="pathway">
    <text evidence="3 10">Amino-acid biosynthesis; L-leucine biosynthesis; L-leucine from 3-methyl-2-oxobutanoate: step 2/4.</text>
</comment>
<dbReference type="Gene3D" id="3.20.19.10">
    <property type="entry name" value="Aconitase, domain 4"/>
    <property type="match status" value="1"/>
</dbReference>
<proteinExistence type="inferred from homology"/>
<comment type="similarity">
    <text evidence="4 10">Belongs to the LeuD family. LeuD type 1 subfamily.</text>
</comment>
<dbReference type="NCBIfam" id="NF002458">
    <property type="entry name" value="PRK01641.1"/>
    <property type="match status" value="1"/>
</dbReference>
<evidence type="ECO:0000313" key="12">
    <source>
        <dbReference type="EMBL" id="KIX15811.1"/>
    </source>
</evidence>
<evidence type="ECO:0000256" key="10">
    <source>
        <dbReference type="HAMAP-Rule" id="MF_01031"/>
    </source>
</evidence>
<keyword evidence="6 10" id="KW-0432">Leucine biosynthesis</keyword>
<evidence type="ECO:0000256" key="5">
    <source>
        <dbReference type="ARBA" id="ARBA00011271"/>
    </source>
</evidence>
<dbReference type="GO" id="GO:0009316">
    <property type="term" value="C:3-isopropylmalate dehydratase complex"/>
    <property type="evidence" value="ECO:0007669"/>
    <property type="project" value="InterPro"/>
</dbReference>
<evidence type="ECO:0000313" key="13">
    <source>
        <dbReference type="Proteomes" id="UP000032233"/>
    </source>
</evidence>
<evidence type="ECO:0000256" key="1">
    <source>
        <dbReference type="ARBA" id="ARBA00000491"/>
    </source>
</evidence>
<keyword evidence="7 10" id="KW-0028">Amino-acid biosynthesis</keyword>
<organism evidence="12 13">
    <name type="scientific">Dethiosulfatarculus sandiegensis</name>
    <dbReference type="NCBI Taxonomy" id="1429043"/>
    <lineage>
        <taxon>Bacteria</taxon>
        <taxon>Pseudomonadati</taxon>
        <taxon>Thermodesulfobacteriota</taxon>
        <taxon>Desulfarculia</taxon>
        <taxon>Desulfarculales</taxon>
        <taxon>Desulfarculaceae</taxon>
        <taxon>Dethiosulfatarculus</taxon>
    </lineage>
</organism>
<dbReference type="SUPFAM" id="SSF52016">
    <property type="entry name" value="LeuD/IlvD-like"/>
    <property type="match status" value="1"/>
</dbReference>
<dbReference type="InterPro" id="IPR033940">
    <property type="entry name" value="IPMI_Swivel"/>
</dbReference>
<dbReference type="GO" id="GO:0009098">
    <property type="term" value="P:L-leucine biosynthetic process"/>
    <property type="evidence" value="ECO:0007669"/>
    <property type="project" value="UniProtKB-UniRule"/>
</dbReference>
<dbReference type="AlphaFoldDB" id="A0A0D2JJG5"/>
<dbReference type="InterPro" id="IPR000573">
    <property type="entry name" value="AconitaseA/IPMdHydase_ssu_swvl"/>
</dbReference>
<dbReference type="InParanoid" id="A0A0D2JJG5"/>
<dbReference type="EC" id="4.2.1.33" evidence="10"/>
<comment type="catalytic activity">
    <reaction evidence="1 10">
        <text>(2R,3S)-3-isopropylmalate = (2S)-2-isopropylmalate</text>
        <dbReference type="Rhea" id="RHEA:32287"/>
        <dbReference type="ChEBI" id="CHEBI:1178"/>
        <dbReference type="ChEBI" id="CHEBI:35121"/>
        <dbReference type="EC" id="4.2.1.33"/>
    </reaction>
</comment>
<dbReference type="NCBIfam" id="TIGR00171">
    <property type="entry name" value="leuD"/>
    <property type="match status" value="1"/>
</dbReference>
<dbReference type="RefSeq" id="WP_044346073.1">
    <property type="nucleotide sequence ID" value="NZ_AZAC01000001.1"/>
</dbReference>
<dbReference type="PANTHER" id="PTHR43345:SF5">
    <property type="entry name" value="3-ISOPROPYLMALATE DEHYDRATASE SMALL SUBUNIT"/>
    <property type="match status" value="1"/>
</dbReference>
<sequence length="207" mass="23362">MDKFDVHKGLAAPLDLANADTDQIIPKQFLKRVERKGYGDFLFFHHRFLENNQPNPDFTLNQKRYLGASILLGRENFGGGSSREHAAWALLDYGFKVIIAPSFADIFRNNSFNNGMLLVEQSTADMDQWFERCLDREGYEITVDLPNQTLTGSDGFSTGFEITEARKERLLKGLDNIGLTLARQAAIEEYEKGHDTPWQAGVARADA</sequence>
<dbReference type="InterPro" id="IPR050075">
    <property type="entry name" value="LeuD"/>
</dbReference>
<dbReference type="OrthoDB" id="9777465at2"/>
<dbReference type="HAMAP" id="MF_01031">
    <property type="entry name" value="LeuD_type1"/>
    <property type="match status" value="1"/>
</dbReference>
<feature type="domain" description="Aconitase A/isopropylmalate dehydratase small subunit swivel" evidence="11">
    <location>
        <begin position="1"/>
        <end position="122"/>
    </location>
</feature>
<dbReference type="CDD" id="cd01577">
    <property type="entry name" value="IPMI_Swivel"/>
    <property type="match status" value="1"/>
</dbReference>
<keyword evidence="8 10" id="KW-0456">Lyase</keyword>
<reference evidence="12 13" key="1">
    <citation type="submission" date="2013-11" db="EMBL/GenBank/DDBJ databases">
        <title>Metagenomic analysis of a methanogenic consortium involved in long chain n-alkane degradation.</title>
        <authorList>
            <person name="Davidova I.A."/>
            <person name="Callaghan A.V."/>
            <person name="Wawrik B."/>
            <person name="Pruitt S."/>
            <person name="Marks C."/>
            <person name="Duncan K.E."/>
            <person name="Suflita J.M."/>
        </authorList>
    </citation>
    <scope>NUCLEOTIDE SEQUENCE [LARGE SCALE GENOMIC DNA]</scope>
    <source>
        <strain evidence="12 13">SPR</strain>
    </source>
</reference>
<name>A0A0D2JJG5_9BACT</name>
<comment type="subunit">
    <text evidence="5 10">Heterodimer of LeuC and LeuD.</text>
</comment>
<dbReference type="Proteomes" id="UP000032233">
    <property type="component" value="Unassembled WGS sequence"/>
</dbReference>
<dbReference type="Pfam" id="PF00694">
    <property type="entry name" value="Aconitase_C"/>
    <property type="match status" value="1"/>
</dbReference>
<dbReference type="UniPathway" id="UPA00048">
    <property type="reaction ID" value="UER00071"/>
</dbReference>
<evidence type="ECO:0000256" key="8">
    <source>
        <dbReference type="ARBA" id="ARBA00023239"/>
    </source>
</evidence>
<protein>
    <recommendedName>
        <fullName evidence="10">3-isopropylmalate dehydratase small subunit</fullName>
        <ecNumber evidence="10">4.2.1.33</ecNumber>
    </recommendedName>
    <alternativeName>
        <fullName evidence="10">Alpha-IPM isomerase</fullName>
        <shortName evidence="10">IPMI</shortName>
    </alternativeName>
    <alternativeName>
        <fullName evidence="10">Isopropylmalate isomerase</fullName>
    </alternativeName>
</protein>
<gene>
    <name evidence="10" type="primary">leuD</name>
    <name evidence="12" type="ORF">X474_00345</name>
</gene>
<dbReference type="FunFam" id="3.20.19.10:FF:000003">
    <property type="entry name" value="3-isopropylmalate dehydratase small subunit"/>
    <property type="match status" value="1"/>
</dbReference>
<accession>A0A0D2JJG5</accession>
<evidence type="ECO:0000256" key="9">
    <source>
        <dbReference type="ARBA" id="ARBA00023304"/>
    </source>
</evidence>
<dbReference type="STRING" id="1429043.X474_00345"/>
<comment type="function">
    <text evidence="2 10">Catalyzes the isomerization between 2-isopropylmalate and 3-isopropylmalate, via the formation of 2-isopropylmaleate.</text>
</comment>